<evidence type="ECO:0000259" key="5">
    <source>
        <dbReference type="PROSITE" id="PS50853"/>
    </source>
</evidence>
<dbReference type="InterPro" id="IPR056600">
    <property type="entry name" value="GBD_T9SS_assoc"/>
</dbReference>
<dbReference type="SUPFAM" id="SSF49899">
    <property type="entry name" value="Concanavalin A-like lectins/glucanases"/>
    <property type="match status" value="1"/>
</dbReference>
<dbReference type="PROSITE" id="PS50853">
    <property type="entry name" value="FN3"/>
    <property type="match status" value="4"/>
</dbReference>
<dbReference type="Pfam" id="PF23759">
    <property type="entry name" value="GBD_T9SS_assoc"/>
    <property type="match status" value="1"/>
</dbReference>
<dbReference type="Pfam" id="PF00041">
    <property type="entry name" value="fn3"/>
    <property type="match status" value="1"/>
</dbReference>
<dbReference type="PANTHER" id="PTHR46708">
    <property type="entry name" value="TENASCIN"/>
    <property type="match status" value="1"/>
</dbReference>
<organism evidence="7 8">
    <name type="scientific">Flavobacterium buctense</name>
    <dbReference type="NCBI Taxonomy" id="1648146"/>
    <lineage>
        <taxon>Bacteria</taxon>
        <taxon>Pseudomonadati</taxon>
        <taxon>Bacteroidota</taxon>
        <taxon>Flavobacteriia</taxon>
        <taxon>Flavobacteriales</taxon>
        <taxon>Flavobacteriaceae</taxon>
        <taxon>Flavobacterium</taxon>
    </lineage>
</organism>
<dbReference type="EMBL" id="JBBPCB010000001">
    <property type="protein sequence ID" value="MEK8178840.1"/>
    <property type="molecule type" value="Genomic_DNA"/>
</dbReference>
<feature type="domain" description="Fibronectin type-III" evidence="5">
    <location>
        <begin position="449"/>
        <end position="539"/>
    </location>
</feature>
<dbReference type="Gene3D" id="2.60.120.290">
    <property type="entry name" value="Spermadhesin, CUB domain"/>
    <property type="match status" value="1"/>
</dbReference>
<protein>
    <submittedName>
        <fullName evidence="7">Choice-of-anchor J domain-containing protein</fullName>
    </submittedName>
</protein>
<sequence length="2222" mass="230889">MKKITLLILLAFFTISGYAQFTPVTVEGFESTTGPVVLPGTTWTLATGNWAVFDNGVGTGQRWGINSTVNDPPIVYQGTNAAYINRETMNIGDISEDFLATPLVNIPTNGQLRFFTRSFASGNQGTVYQIRVAPASASQTNPAAYTVIQEWTEADLTTTFNIYEEKVVSIPAVYHNQQIYVSFVKVHNQQVAGVAGSGDRWLVDNVSILEQCLDPTTLAAGGITQTSANLSWGNPSGATSWEIEVLPVAGTPTGVGVIYNGALPYVATATATGTLFTPSTAYKYYVRARCTNGANSNWVGPFNFSTTSPGFSCAAPIVIPALPYNTTDTTANYGDAAPLEGTPGGAAGCGSANNYLNGNDVVYSYTAATSGVINVTMTPTGTFSGVFAYASCADIGINCLAGVANGGTTVRTFDLPVVAGSTYYIVISTWAAPQTTAYTLTIQTVNCPPPTTLAVGSLTQTSANLTWANPGGATSWEYDIQPVAAPIPTGAGVQTSSNVLNPVGGLTVNTTYRFYVRADCGNGTFSAWAGPFVFNTLCDTFTVPFQEGFNTGSPTENCWTVLNVNADTDSWNMNYATAPFEGDQCANINTDFNSGANNDWLISPQIVLTGNQRLKFHYRVQSAGEPNDFRVMLSTNGPTPADFTTTLIPLASYNNTTYVQRIVSLVGYTGPVNIAWHVPAGGLDGWRIYIDNVIIEDLPTCPEPTLLTSSDVLSTSATISWVNGNTETAWQVLALPTGSPAPTAGSTGFIDITGGSPYTLTNLSPATCYDIYIRAVCPGNDLSPWTGPATFCTQVAPPVCGGTFTDPGGPGANYANGEDSTVTICPPPGQVVTVTFSAFDTENNWDALYVFDGPGITSPQIASTNGAGNVPGGLPGGYWGTTIPGPFTASGIDGCLTFRFRSDGSVNRAGWVASVTCGAAPNCPKPTALTATNITTTSASLGWTELNPLVTSWDIIIVPLGSPVPLPTDPGFFTVSANPALVTGLNPGTQYTFYVRSNCPDEGESALSNGFNFNTLLSNDNCDGAIFAPVNGSAVCQQVTPGSIAGATASPLPAIAPCIGTADDDVWFQFIATNPYLNVALQNVVGTSTNLNFAVYSGQCGTLTQFFCSAANALAGVLNDLTVGNTYYIRVYSNSATAQSTTFNLCISTPSTCPTASTVCSLTNYANTTGVTSLGTIGCLFTSPNPAYFTIQVATSGPINFLLTQSSTIGGAPNIDVDYAAWGPFTSQEAACTFIGTSAPFAPPGIGVPVTQQTGCSYSAAPTENFNITNAVAGQYYIVLITNFSNQAGYINLTQTNASTPGAGSTLCCPDANFSYSPVSYCKELGAPNPIPVIAASSVAGVFSSTIVPGLVFVNTATGEIDLQASAPGNYVITNTVAATVSCGEKIKTFTINITEPTAATIAYSAASFCKSITALQNVTFTGSVGGSYSASPNGGLYIDANTGAINPSLSAPGVYTVTYALPGAGVCVTSNPTAVVEIIASPLIVQPAPVSVCNTYTLPALTVGNYFAQSGGISPIDSNIPISTSQTVYIYAANGNCTDEKSFTVTINSATAPTLNVTQPTCAVQTGTIEVTAPIGAPTGLPSNLFISEVTDATTGALTYIEIYNGTGNAIDLSNYKLRTFNNGLTTVTSSCDNVLSGILNTNSTFVVAVGSATNQGSVVPNLVFDLCTGVNNDDNIRLSTLANVDIDVWGRIDGTSFTPLNQPGYTYRRNNTATVPSTTWNAADWTTTDPEDYTNIGSYSLPTSGYQYSLDNGTFQSSTTFSNVAPGDHTVTVLDLATGCLSLPVTVTLTIVTQNSPVTTFSYPTTPVCQNGTTNPVPDTSAAGFTTGGTFTSTAGLDINPSTGVINLANSTAATYVVTYAVADNPLTCTQAGSSTFTIVINPVITPVTGFTYTTPVCKNGTNPTPTTATGFTSGGTFSSTTGLDINATTGVINLANSTAGTYTVTYIVNADSSPTVCQIAGSSTFEITINPVITPDTTFSYTSPVCNSDPNLTPITGVGFTAGGVYSSTAGLNINGTTGEITLPSTPGTYTVTYTVAANASTCQVASSSTAQVVIAAPVEISVTGDCEGVEFVLTVSATQGAFDSNVTYTWENSSGANVGNTQNIVVTQPDTYTVTVTSNGCPSSSSIIVDAITCVIQKGISANNDGLNDSFDLRGFNVKNLSIFNRYGMKVYSKGNYTDQWKGQSDDGDELPDGTYYFVIERDNGENRTGWIYINRAQ</sequence>
<dbReference type="InterPro" id="IPR036116">
    <property type="entry name" value="FN3_sf"/>
</dbReference>
<dbReference type="InterPro" id="IPR050991">
    <property type="entry name" value="ECM_Regulatory_Proteins"/>
</dbReference>
<dbReference type="SMART" id="SM00060">
    <property type="entry name" value="FN3"/>
    <property type="match status" value="4"/>
</dbReference>
<dbReference type="InterPro" id="IPR011628">
    <property type="entry name" value="Cleaved_adhesin"/>
</dbReference>
<dbReference type="InterPro" id="IPR003961">
    <property type="entry name" value="FN3_dom"/>
</dbReference>
<name>A0ABU9DWR2_9FLAO</name>
<proteinExistence type="predicted"/>
<dbReference type="Proteomes" id="UP001491349">
    <property type="component" value="Unassembled WGS sequence"/>
</dbReference>
<dbReference type="NCBIfam" id="TIGR04131">
    <property type="entry name" value="Bac_Flav_CTERM"/>
    <property type="match status" value="1"/>
</dbReference>
<dbReference type="InterPro" id="IPR013320">
    <property type="entry name" value="ConA-like_dom_sf"/>
</dbReference>
<evidence type="ECO:0000259" key="6">
    <source>
        <dbReference type="PROSITE" id="PS51841"/>
    </source>
</evidence>
<dbReference type="InterPro" id="IPR001322">
    <property type="entry name" value="Lamin_tail_dom"/>
</dbReference>
<dbReference type="InterPro" id="IPR000859">
    <property type="entry name" value="CUB_dom"/>
</dbReference>
<dbReference type="CDD" id="cd00063">
    <property type="entry name" value="FN3"/>
    <property type="match status" value="2"/>
</dbReference>
<dbReference type="InterPro" id="IPR013783">
    <property type="entry name" value="Ig-like_fold"/>
</dbReference>
<feature type="domain" description="CUB" evidence="4">
    <location>
        <begin position="792"/>
        <end position="918"/>
    </location>
</feature>
<keyword evidence="8" id="KW-1185">Reference proteome</keyword>
<keyword evidence="2" id="KW-1015">Disulfide bond</keyword>
<evidence type="ECO:0000313" key="8">
    <source>
        <dbReference type="Proteomes" id="UP001491349"/>
    </source>
</evidence>
<dbReference type="InterPro" id="IPR026341">
    <property type="entry name" value="T9SS_type_B"/>
</dbReference>
<dbReference type="Gene3D" id="2.60.120.200">
    <property type="match status" value="2"/>
</dbReference>
<comment type="caution">
    <text evidence="7">The sequence shown here is derived from an EMBL/GenBank/DDBJ whole genome shotgun (WGS) entry which is preliminary data.</text>
</comment>
<evidence type="ECO:0000259" key="4">
    <source>
        <dbReference type="PROSITE" id="PS01180"/>
    </source>
</evidence>
<feature type="chain" id="PRO_5046709769" evidence="3">
    <location>
        <begin position="22"/>
        <end position="2222"/>
    </location>
</feature>
<evidence type="ECO:0000256" key="2">
    <source>
        <dbReference type="ARBA" id="ARBA00023157"/>
    </source>
</evidence>
<dbReference type="InterPro" id="IPR035914">
    <property type="entry name" value="Sperma_CUB_dom_sf"/>
</dbReference>
<evidence type="ECO:0000256" key="3">
    <source>
        <dbReference type="SAM" id="SignalP"/>
    </source>
</evidence>
<keyword evidence="3" id="KW-0732">Signal</keyword>
<dbReference type="Pfam" id="PF13585">
    <property type="entry name" value="CHU_C"/>
    <property type="match status" value="1"/>
</dbReference>
<dbReference type="Pfam" id="PF07675">
    <property type="entry name" value="Cleaved_Adhesin"/>
    <property type="match status" value="2"/>
</dbReference>
<dbReference type="PROSITE" id="PS51841">
    <property type="entry name" value="LTD"/>
    <property type="match status" value="1"/>
</dbReference>
<feature type="signal peptide" evidence="3">
    <location>
        <begin position="1"/>
        <end position="21"/>
    </location>
</feature>
<feature type="domain" description="LTD" evidence="6">
    <location>
        <begin position="1573"/>
        <end position="1711"/>
    </location>
</feature>
<gene>
    <name evidence="7" type="ORF">WMW71_00685</name>
</gene>
<feature type="domain" description="Fibronectin type-III" evidence="5">
    <location>
        <begin position="925"/>
        <end position="1018"/>
    </location>
</feature>
<dbReference type="CDD" id="cd00041">
    <property type="entry name" value="CUB"/>
    <property type="match status" value="1"/>
</dbReference>
<dbReference type="NCBIfam" id="NF038128">
    <property type="entry name" value="choice_anch_J"/>
    <property type="match status" value="2"/>
</dbReference>
<reference evidence="7 8" key="1">
    <citation type="submission" date="2024-04" db="EMBL/GenBank/DDBJ databases">
        <title>draft genome sequnece of Flavobacterium buctense JCM 30750.</title>
        <authorList>
            <person name="Kim D.-U."/>
        </authorList>
    </citation>
    <scope>NUCLEOTIDE SEQUENCE [LARGE SCALE GENOMIC DNA]</scope>
    <source>
        <strain evidence="7 8">JCM 30750</strain>
    </source>
</reference>
<dbReference type="SUPFAM" id="SSF49265">
    <property type="entry name" value="Fibronectin type III"/>
    <property type="match status" value="4"/>
</dbReference>
<dbReference type="SUPFAM" id="SSF49854">
    <property type="entry name" value="Spermadhesin, CUB domain"/>
    <property type="match status" value="1"/>
</dbReference>
<feature type="domain" description="Fibronectin type-III" evidence="5">
    <location>
        <begin position="214"/>
        <end position="310"/>
    </location>
</feature>
<accession>A0ABU9DWR2</accession>
<dbReference type="Pfam" id="PF00932">
    <property type="entry name" value="LTD"/>
    <property type="match status" value="1"/>
</dbReference>
<keyword evidence="1" id="KW-0677">Repeat</keyword>
<evidence type="ECO:0000313" key="7">
    <source>
        <dbReference type="EMBL" id="MEK8178840.1"/>
    </source>
</evidence>
<dbReference type="Gene3D" id="2.60.40.10">
    <property type="entry name" value="Immunoglobulins"/>
    <property type="match status" value="4"/>
</dbReference>
<evidence type="ECO:0000256" key="1">
    <source>
        <dbReference type="ARBA" id="ARBA00022737"/>
    </source>
</evidence>
<dbReference type="SMART" id="SM00042">
    <property type="entry name" value="CUB"/>
    <property type="match status" value="1"/>
</dbReference>
<feature type="domain" description="Fibronectin type-III" evidence="5">
    <location>
        <begin position="703"/>
        <end position="796"/>
    </location>
</feature>
<dbReference type="PANTHER" id="PTHR46708:SF2">
    <property type="entry name" value="FIBRONECTIN TYPE-III DOMAIN-CONTAINING PROTEIN"/>
    <property type="match status" value="1"/>
</dbReference>
<dbReference type="RefSeq" id="WP_187658988.1">
    <property type="nucleotide sequence ID" value="NZ_JACTAB010000001.1"/>
</dbReference>
<dbReference type="PROSITE" id="PS01180">
    <property type="entry name" value="CUB"/>
    <property type="match status" value="1"/>
</dbReference>